<keyword evidence="3" id="KW-1185">Reference proteome</keyword>
<feature type="transmembrane region" description="Helical" evidence="1">
    <location>
        <begin position="35"/>
        <end position="55"/>
    </location>
</feature>
<organism evidence="2 3">
    <name type="scientific">Candidatus Chryseopegocella kryptomonas</name>
    <dbReference type="NCBI Taxonomy" id="1633643"/>
    <lineage>
        <taxon>Bacteria</taxon>
        <taxon>Pseudomonadati</taxon>
        <taxon>Candidatus Kryptoniota</taxon>
        <taxon>Candidatus Chryseopegocella</taxon>
    </lineage>
</organism>
<dbReference type="EMBL" id="CZVW01000007">
    <property type="protein sequence ID" value="CUT00341.1"/>
    <property type="molecule type" value="Genomic_DNA"/>
</dbReference>
<protein>
    <submittedName>
        <fullName evidence="2">Uncharacterized protein</fullName>
    </submittedName>
</protein>
<dbReference type="Proteomes" id="UP000199197">
    <property type="component" value="Unassembled WGS sequence"/>
</dbReference>
<dbReference type="AlphaFoldDB" id="A0A0P1MW33"/>
<reference evidence="3" key="1">
    <citation type="submission" date="2015-11" db="EMBL/GenBank/DDBJ databases">
        <authorList>
            <person name="Varghese N."/>
        </authorList>
    </citation>
    <scope>NUCLEOTIDE SEQUENCE [LARGE SCALE GENOMIC DNA]</scope>
    <source>
        <strain evidence="3">JGI-23</strain>
    </source>
</reference>
<proteinExistence type="predicted"/>
<dbReference type="OrthoDB" id="9812632at2"/>
<keyword evidence="1" id="KW-1133">Transmembrane helix</keyword>
<gene>
    <name evidence="2" type="ORF">JGI23_00838</name>
</gene>
<evidence type="ECO:0000256" key="1">
    <source>
        <dbReference type="SAM" id="Phobius"/>
    </source>
</evidence>
<accession>A0A0P1MW33</accession>
<dbReference type="RefSeq" id="WP_092348951.1">
    <property type="nucleotide sequence ID" value="NZ_CZVW01000007.1"/>
</dbReference>
<keyword evidence="1" id="KW-0472">Membrane</keyword>
<sequence>MRSIIFQIGLLLFFVSIVTLWLQGTDIIVAVVKSFVLFVASTMLMFILAYLFIYLKQGENGMKTDFNEAKNGSSEAQEFKGLNVQS</sequence>
<name>A0A0P1MW33_9BACT</name>
<evidence type="ECO:0000313" key="2">
    <source>
        <dbReference type="EMBL" id="CUT00341.1"/>
    </source>
</evidence>
<keyword evidence="1" id="KW-0812">Transmembrane</keyword>
<evidence type="ECO:0000313" key="3">
    <source>
        <dbReference type="Proteomes" id="UP000199197"/>
    </source>
</evidence>
<feature type="transmembrane region" description="Helical" evidence="1">
    <location>
        <begin position="5"/>
        <end position="23"/>
    </location>
</feature>